<dbReference type="Proteomes" id="UP000188181">
    <property type="component" value="Chromosome"/>
</dbReference>
<evidence type="ECO:0000256" key="6">
    <source>
        <dbReference type="ARBA" id="ARBA00022989"/>
    </source>
</evidence>
<dbReference type="InterPro" id="IPR001851">
    <property type="entry name" value="ABC_transp_permease"/>
</dbReference>
<evidence type="ECO:0000256" key="2">
    <source>
        <dbReference type="ARBA" id="ARBA00022448"/>
    </source>
</evidence>
<name>A0A1Q2MIQ3_9BACT</name>
<evidence type="ECO:0000256" key="3">
    <source>
        <dbReference type="ARBA" id="ARBA00022475"/>
    </source>
</evidence>
<dbReference type="AlphaFoldDB" id="A0A1Q2MIQ3"/>
<feature type="transmembrane region" description="Helical" evidence="8">
    <location>
        <begin position="211"/>
        <end position="233"/>
    </location>
</feature>
<feature type="transmembrane region" description="Helical" evidence="8">
    <location>
        <begin position="153"/>
        <end position="180"/>
    </location>
</feature>
<evidence type="ECO:0000256" key="1">
    <source>
        <dbReference type="ARBA" id="ARBA00004651"/>
    </source>
</evidence>
<dbReference type="STRING" id="1851148.SMSP2_02934"/>
<reference evidence="10" key="1">
    <citation type="submission" date="2017-02" db="EMBL/GenBank/DDBJ databases">
        <title>Comparative genomics and description of representatives of a novel lineage of planctomycetes thriving in anoxic sediments.</title>
        <authorList>
            <person name="Spring S."/>
            <person name="Bunk B."/>
            <person name="Sproer C."/>
        </authorList>
    </citation>
    <scope>NUCLEOTIDE SEQUENCE [LARGE SCALE GENOMIC DNA]</scope>
    <source>
        <strain evidence="10">SM-Chi-D1</strain>
    </source>
</reference>
<protein>
    <submittedName>
        <fullName evidence="9">Ribose transport system permease protein RbsC</fullName>
    </submittedName>
</protein>
<feature type="transmembrane region" description="Helical" evidence="8">
    <location>
        <begin position="47"/>
        <end position="78"/>
    </location>
</feature>
<evidence type="ECO:0000256" key="5">
    <source>
        <dbReference type="ARBA" id="ARBA00022692"/>
    </source>
</evidence>
<feature type="transmembrane region" description="Helical" evidence="8">
    <location>
        <begin position="284"/>
        <end position="306"/>
    </location>
</feature>
<dbReference type="GO" id="GO:0022857">
    <property type="term" value="F:transmembrane transporter activity"/>
    <property type="evidence" value="ECO:0007669"/>
    <property type="project" value="InterPro"/>
</dbReference>
<evidence type="ECO:0000313" key="10">
    <source>
        <dbReference type="Proteomes" id="UP000188181"/>
    </source>
</evidence>
<dbReference type="EMBL" id="CP019646">
    <property type="protein sequence ID" value="AQQ72544.1"/>
    <property type="molecule type" value="Genomic_DNA"/>
</dbReference>
<dbReference type="OrthoDB" id="9784538at2"/>
<keyword evidence="2" id="KW-0813">Transport</keyword>
<keyword evidence="3" id="KW-1003">Cell membrane</keyword>
<accession>A0A1Q2MIQ3</accession>
<keyword evidence="6 8" id="KW-1133">Transmembrane helix</keyword>
<keyword evidence="4" id="KW-0997">Cell inner membrane</keyword>
<evidence type="ECO:0000256" key="7">
    <source>
        <dbReference type="ARBA" id="ARBA00023136"/>
    </source>
</evidence>
<sequence length="319" mass="33081">MNKMIRQMLPFGTLILIVCILSAIKPDSFLTLDNFLNVLRRSSVNGIIAVGMTFIIISAGIDLSVGSVAAFCGMAGAWTMLKVSGGDLTAGSMVIGTLAGMFAGLVCGFFNGTLITSLKLQPFIVTLGSMSIFRGISYVMHDGQPFNVPQYKYLGEGVIAGVPVSIIIFALVTGVAAFIMKYTRLGRYTYAMGSNQQAAFHAGINVKKNLVAIYSLTGLLVGLAAMILTSRTVSAQPTAGIQLELDVIAAVVIGGASLSGGCGGITGTIIGTLLISFLRNGCTLLGISTNVQLIVIGIIIIAAVAIDQVARSKAADSTN</sequence>
<dbReference type="CDD" id="cd06579">
    <property type="entry name" value="TM_PBP1_transp_AraH_like"/>
    <property type="match status" value="1"/>
</dbReference>
<dbReference type="RefSeq" id="WP_146684725.1">
    <property type="nucleotide sequence ID" value="NZ_CP019646.1"/>
</dbReference>
<gene>
    <name evidence="9" type="primary">rbsC</name>
    <name evidence="9" type="ORF">SMSP2_02934</name>
</gene>
<dbReference type="KEGG" id="pbas:SMSP2_02934"/>
<keyword evidence="10" id="KW-1185">Reference proteome</keyword>
<feature type="transmembrane region" description="Helical" evidence="8">
    <location>
        <begin position="245"/>
        <end position="278"/>
    </location>
</feature>
<feature type="transmembrane region" description="Helical" evidence="8">
    <location>
        <begin position="123"/>
        <end position="141"/>
    </location>
</feature>
<proteinExistence type="predicted"/>
<evidence type="ECO:0000256" key="8">
    <source>
        <dbReference type="SAM" id="Phobius"/>
    </source>
</evidence>
<evidence type="ECO:0000256" key="4">
    <source>
        <dbReference type="ARBA" id="ARBA00022519"/>
    </source>
</evidence>
<comment type="subcellular location">
    <subcellularLocation>
        <location evidence="1">Cell membrane</location>
        <topology evidence="1">Multi-pass membrane protein</topology>
    </subcellularLocation>
</comment>
<dbReference type="GO" id="GO:0005886">
    <property type="term" value="C:plasma membrane"/>
    <property type="evidence" value="ECO:0007669"/>
    <property type="project" value="UniProtKB-SubCell"/>
</dbReference>
<keyword evidence="5 8" id="KW-0812">Transmembrane</keyword>
<feature type="transmembrane region" description="Helical" evidence="8">
    <location>
        <begin position="90"/>
        <end position="111"/>
    </location>
</feature>
<keyword evidence="7 8" id="KW-0472">Membrane</keyword>
<organism evidence="9 10">
    <name type="scientific">Limihaloglobus sulfuriphilus</name>
    <dbReference type="NCBI Taxonomy" id="1851148"/>
    <lineage>
        <taxon>Bacteria</taxon>
        <taxon>Pseudomonadati</taxon>
        <taxon>Planctomycetota</taxon>
        <taxon>Phycisphaerae</taxon>
        <taxon>Sedimentisphaerales</taxon>
        <taxon>Sedimentisphaeraceae</taxon>
        <taxon>Limihaloglobus</taxon>
    </lineage>
</organism>
<dbReference type="Pfam" id="PF02653">
    <property type="entry name" value="BPD_transp_2"/>
    <property type="match status" value="1"/>
</dbReference>
<dbReference type="PANTHER" id="PTHR32196:SF21">
    <property type="entry name" value="ABC TRANSPORTER PERMEASE PROTEIN YPHD-RELATED"/>
    <property type="match status" value="1"/>
</dbReference>
<evidence type="ECO:0000313" key="9">
    <source>
        <dbReference type="EMBL" id="AQQ72544.1"/>
    </source>
</evidence>
<dbReference type="PANTHER" id="PTHR32196">
    <property type="entry name" value="ABC TRANSPORTER PERMEASE PROTEIN YPHD-RELATED-RELATED"/>
    <property type="match status" value="1"/>
</dbReference>